<feature type="region of interest" description="Disordered" evidence="2">
    <location>
        <begin position="26"/>
        <end position="110"/>
    </location>
</feature>
<evidence type="ECO:0000256" key="2">
    <source>
        <dbReference type="SAM" id="MobiDB-lite"/>
    </source>
</evidence>
<feature type="compositionally biased region" description="Polar residues" evidence="2">
    <location>
        <begin position="185"/>
        <end position="204"/>
    </location>
</feature>
<feature type="compositionally biased region" description="Low complexity" evidence="2">
    <location>
        <begin position="67"/>
        <end position="78"/>
    </location>
</feature>
<sequence>MTSTLAEGKIAQIGLISLLATSHIPVSSANTPTDSSPSPETPTGEQNENENDEMFRKFSLNKKNKAAKTAVATTNGNAPATVSEEKSAPVTSGMNPQPDRDSTAATSPEIVKPGILDSVVAIPAPTNTGVPSHMDGHDSTEPAEAHSLLASQAPYSEPPVQAVPAVEPHKERSVGSEVPSGESLVPSTAPNLISRDTTASSVRSDISLHSVEEREAAQAAEDARLESNPIPPTSAFERASSPAKNELESNETPVAQSAIVGGGPTGLGKEMEYNPKLATEGAEEPVVVTYPGAIYQHASPSGVISDRIEDDIILPGQREAEAKRERERLAALELEQEQERERLAALELEQERERERLAALEREHAKEQDRLIHEEQLAREEKERVFAHEEKARLAADEHQREVEAKEIEQQREMELEQERERERTAAVAVPAVAAVAVEERGFENQSDLQRNASVRTDYTQAGIAGVGAHQSAPGTFMNENAPRQEALYPINTQPAPSSVIVASPTSPNGVQTFSQVNPANGAPMITNIYTGVPPPVPVVEEEPKVLISAREMAKINKAEHKDNKKLAKVMKSEAKEEQRRLDDAIKELARLQKSAKESTIIEAKSGKFHLEGVKAEQKAHAKLLEVQAWYDQVAADLKSREAEHQVNQEASATHLRLIQEQTARIDLMRENKSRDDRERAEKLATMK</sequence>
<evidence type="ECO:0000313" key="3">
    <source>
        <dbReference type="EMBL" id="CDZ96983.1"/>
    </source>
</evidence>
<proteinExistence type="predicted"/>
<feature type="compositionally biased region" description="Basic and acidic residues" evidence="2">
    <location>
        <begin position="134"/>
        <end position="144"/>
    </location>
</feature>
<name>A0A0F7SGZ2_PHARH</name>
<feature type="compositionally biased region" description="Basic and acidic residues" evidence="2">
    <location>
        <begin position="210"/>
        <end position="225"/>
    </location>
</feature>
<evidence type="ECO:0000256" key="1">
    <source>
        <dbReference type="SAM" id="Coils"/>
    </source>
</evidence>
<organism evidence="3">
    <name type="scientific">Phaffia rhodozyma</name>
    <name type="common">Yeast</name>
    <name type="synonym">Xanthophyllomyces dendrorhous</name>
    <dbReference type="NCBI Taxonomy" id="264483"/>
    <lineage>
        <taxon>Eukaryota</taxon>
        <taxon>Fungi</taxon>
        <taxon>Dikarya</taxon>
        <taxon>Basidiomycota</taxon>
        <taxon>Agaricomycotina</taxon>
        <taxon>Tremellomycetes</taxon>
        <taxon>Cystofilobasidiales</taxon>
        <taxon>Mrakiaceae</taxon>
        <taxon>Phaffia</taxon>
    </lineage>
</organism>
<dbReference type="EMBL" id="LN483167">
    <property type="protein sequence ID" value="CDZ96983.1"/>
    <property type="molecule type" value="Genomic_DNA"/>
</dbReference>
<feature type="coiled-coil region" evidence="1">
    <location>
        <begin position="317"/>
        <end position="426"/>
    </location>
</feature>
<dbReference type="AlphaFoldDB" id="A0A0F7SGZ2"/>
<reference evidence="3" key="1">
    <citation type="submission" date="2014-08" db="EMBL/GenBank/DDBJ databases">
        <authorList>
            <person name="Sharma Rahul"/>
            <person name="Thines Marco"/>
        </authorList>
    </citation>
    <scope>NUCLEOTIDE SEQUENCE</scope>
</reference>
<feature type="coiled-coil region" evidence="1">
    <location>
        <begin position="558"/>
        <end position="595"/>
    </location>
</feature>
<accession>A0A0F7SGZ2</accession>
<feature type="region of interest" description="Disordered" evidence="2">
    <location>
        <begin position="124"/>
        <end position="271"/>
    </location>
</feature>
<feature type="region of interest" description="Disordered" evidence="2">
    <location>
        <begin position="668"/>
        <end position="688"/>
    </location>
</feature>
<feature type="compositionally biased region" description="Low complexity" evidence="2">
    <location>
        <begin position="31"/>
        <end position="43"/>
    </location>
</feature>
<keyword evidence="1" id="KW-0175">Coiled coil</keyword>
<protein>
    <submittedName>
        <fullName evidence="3">Uncharacterized protein</fullName>
    </submittedName>
</protein>